<accession>A0A1G7DQE3</accession>
<dbReference type="Proteomes" id="UP000198517">
    <property type="component" value="Unassembled WGS sequence"/>
</dbReference>
<sequence length="36" mass="4183">MLRTIAKIVKIESNSQRVALDDRPHDVANYRKDSKN</sequence>
<evidence type="ECO:0000313" key="3">
    <source>
        <dbReference type="Proteomes" id="UP000198517"/>
    </source>
</evidence>
<gene>
    <name evidence="1" type="ORF">SAMN05421544_1122</name>
    <name evidence="2" type="ORF">SAMN05421544_1123</name>
</gene>
<dbReference type="EMBL" id="FNAS01000012">
    <property type="protein sequence ID" value="SDE53426.1"/>
    <property type="molecule type" value="Genomic_DNA"/>
</dbReference>
<organism evidence="1 3">
    <name type="scientific">Riemerella columbipharyngis</name>
    <dbReference type="NCBI Taxonomy" id="1071918"/>
    <lineage>
        <taxon>Bacteria</taxon>
        <taxon>Pseudomonadati</taxon>
        <taxon>Bacteroidota</taxon>
        <taxon>Flavobacteriia</taxon>
        <taxon>Flavobacteriales</taxon>
        <taxon>Weeksellaceae</taxon>
        <taxon>Riemerella</taxon>
    </lineage>
</organism>
<protein>
    <submittedName>
        <fullName evidence="1">Uncharacterized protein</fullName>
    </submittedName>
</protein>
<reference evidence="1 3" key="1">
    <citation type="submission" date="2016-10" db="EMBL/GenBank/DDBJ databases">
        <authorList>
            <person name="de Groot N.N."/>
        </authorList>
    </citation>
    <scope>NUCLEOTIDE SEQUENCE [LARGE SCALE GENOMIC DNA]</scope>
    <source>
        <strain evidence="1 3">DSM 24015</strain>
    </source>
</reference>
<dbReference type="AlphaFoldDB" id="A0A1G7DQE3"/>
<evidence type="ECO:0000313" key="1">
    <source>
        <dbReference type="EMBL" id="SDE53396.1"/>
    </source>
</evidence>
<evidence type="ECO:0000313" key="2">
    <source>
        <dbReference type="EMBL" id="SDE53426.1"/>
    </source>
</evidence>
<keyword evidence="3" id="KW-1185">Reference proteome</keyword>
<dbReference type="EMBL" id="FNAS01000012">
    <property type="protein sequence ID" value="SDE53396.1"/>
    <property type="molecule type" value="Genomic_DNA"/>
</dbReference>
<name>A0A1G7DQE3_9FLAO</name>
<proteinExistence type="predicted"/>